<dbReference type="InterPro" id="IPR041931">
    <property type="entry name" value="DNA_pol3_alpha_thumb_dom"/>
</dbReference>
<dbReference type="Pfam" id="PF07733">
    <property type="entry name" value="DNA_pol3_alpha"/>
    <property type="match status" value="1"/>
</dbReference>
<proteinExistence type="predicted"/>
<dbReference type="Gene3D" id="3.20.20.140">
    <property type="entry name" value="Metal-dependent hydrolases"/>
    <property type="match status" value="1"/>
</dbReference>
<feature type="domain" description="Bacterial DNA polymerase III alpha subunit NTPase" evidence="1">
    <location>
        <begin position="56"/>
        <end position="270"/>
    </location>
</feature>
<reference evidence="2" key="1">
    <citation type="journal article" date="2014" name="Front. Microbiol.">
        <title>High frequency of phylogenetically diverse reductive dehalogenase-homologous genes in deep subseafloor sedimentary metagenomes.</title>
        <authorList>
            <person name="Kawai M."/>
            <person name="Futagami T."/>
            <person name="Toyoda A."/>
            <person name="Takaki Y."/>
            <person name="Nishi S."/>
            <person name="Hori S."/>
            <person name="Arai W."/>
            <person name="Tsubouchi T."/>
            <person name="Morono Y."/>
            <person name="Uchiyama I."/>
            <person name="Ito T."/>
            <person name="Fujiyama A."/>
            <person name="Inagaki F."/>
            <person name="Takami H."/>
        </authorList>
    </citation>
    <scope>NUCLEOTIDE SEQUENCE</scope>
    <source>
        <strain evidence="2">Expedition CK06-06</strain>
    </source>
</reference>
<organism evidence="2">
    <name type="scientific">marine sediment metagenome</name>
    <dbReference type="NCBI Taxonomy" id="412755"/>
    <lineage>
        <taxon>unclassified sequences</taxon>
        <taxon>metagenomes</taxon>
        <taxon>ecological metagenomes</taxon>
    </lineage>
</organism>
<evidence type="ECO:0000259" key="1">
    <source>
        <dbReference type="Pfam" id="PF07733"/>
    </source>
</evidence>
<accession>X0UPI6</accession>
<dbReference type="GO" id="GO:0006260">
    <property type="term" value="P:DNA replication"/>
    <property type="evidence" value="ECO:0007669"/>
    <property type="project" value="InterPro"/>
</dbReference>
<comment type="caution">
    <text evidence="2">The sequence shown here is derived from an EMBL/GenBank/DDBJ whole genome shotgun (WGS) entry which is preliminary data.</text>
</comment>
<dbReference type="PANTHER" id="PTHR32294:SF0">
    <property type="entry name" value="DNA POLYMERASE III SUBUNIT ALPHA"/>
    <property type="match status" value="1"/>
</dbReference>
<dbReference type="EMBL" id="BARS01022630">
    <property type="protein sequence ID" value="GAG02208.1"/>
    <property type="molecule type" value="Genomic_DNA"/>
</dbReference>
<dbReference type="GO" id="GO:0008408">
    <property type="term" value="F:3'-5' exonuclease activity"/>
    <property type="evidence" value="ECO:0007669"/>
    <property type="project" value="InterPro"/>
</dbReference>
<sequence>DVFLKSPEQMRQLFTETREACDNTLAIAGRCNVELDLKSRHAPSFKPPDGSSPEEFLTRLALLGAKQRYGKITEQIKSRLDRELDVIESKGFASYFLIVWDFCKYAHENNIPVGARGSAVGTLVGYCLGLCDVDPIRYDLLFERFMDPERNEMPDVDIDICQAGRAKIIDYVRRKYGHVAQIITFGTMKARAVIRDICRVLGVSLAEADRLAKLVPFSLDMTLDKALKSEPQLRQAYEQSDETRKVIDICKRLEGLARHASVHAAGIVIA</sequence>
<evidence type="ECO:0000313" key="2">
    <source>
        <dbReference type="EMBL" id="GAG02208.1"/>
    </source>
</evidence>
<dbReference type="PANTHER" id="PTHR32294">
    <property type="entry name" value="DNA POLYMERASE III SUBUNIT ALPHA"/>
    <property type="match status" value="1"/>
</dbReference>
<gene>
    <name evidence="2" type="ORF">S01H1_36155</name>
</gene>
<name>X0UPI6_9ZZZZ</name>
<feature type="non-terminal residue" evidence="2">
    <location>
        <position position="270"/>
    </location>
</feature>
<dbReference type="AlphaFoldDB" id="X0UPI6"/>
<feature type="non-terminal residue" evidence="2">
    <location>
        <position position="1"/>
    </location>
</feature>
<dbReference type="InterPro" id="IPR011708">
    <property type="entry name" value="DNA_pol3_alpha_NTPase_dom"/>
</dbReference>
<protein>
    <recommendedName>
        <fullName evidence="1">Bacterial DNA polymerase III alpha subunit NTPase domain-containing protein</fullName>
    </recommendedName>
</protein>
<dbReference type="Gene3D" id="1.10.10.1600">
    <property type="entry name" value="Bacterial DNA polymerase III alpha subunit, thumb domain"/>
    <property type="match status" value="1"/>
</dbReference>
<dbReference type="InterPro" id="IPR004805">
    <property type="entry name" value="DnaE2/DnaE/PolC"/>
</dbReference>